<keyword evidence="2" id="KW-1185">Reference proteome</keyword>
<dbReference type="EMBL" id="FN649760">
    <property type="protein sequence ID" value="CBJ32205.1"/>
    <property type="molecule type" value="Genomic_DNA"/>
</dbReference>
<proteinExistence type="predicted"/>
<sequence length="42" mass="4604">MPQNDLRPAALDHLVLAYARAKEEFIAIGLQPANQCAKKRAA</sequence>
<accession>D7FWW7</accession>
<name>D7FWW7_ECTSI</name>
<gene>
    <name evidence="1" type="ORF">Esi_0316_0016</name>
</gene>
<evidence type="ECO:0000313" key="1">
    <source>
        <dbReference type="EMBL" id="CBJ32205.1"/>
    </source>
</evidence>
<evidence type="ECO:0000313" key="2">
    <source>
        <dbReference type="Proteomes" id="UP000002630"/>
    </source>
</evidence>
<reference evidence="1 2" key="1">
    <citation type="journal article" date="2010" name="Nature">
        <title>The Ectocarpus genome and the independent evolution of multicellularity in brown algae.</title>
        <authorList>
            <person name="Cock J.M."/>
            <person name="Sterck L."/>
            <person name="Rouze P."/>
            <person name="Scornet D."/>
            <person name="Allen A.E."/>
            <person name="Amoutzias G."/>
            <person name="Anthouard V."/>
            <person name="Artiguenave F."/>
            <person name="Aury J.M."/>
            <person name="Badger J.H."/>
            <person name="Beszteri B."/>
            <person name="Billiau K."/>
            <person name="Bonnet E."/>
            <person name="Bothwell J.H."/>
            <person name="Bowler C."/>
            <person name="Boyen C."/>
            <person name="Brownlee C."/>
            <person name="Carrano C.J."/>
            <person name="Charrier B."/>
            <person name="Cho G.Y."/>
            <person name="Coelho S.M."/>
            <person name="Collen J."/>
            <person name="Corre E."/>
            <person name="Da Silva C."/>
            <person name="Delage L."/>
            <person name="Delaroque N."/>
            <person name="Dittami S.M."/>
            <person name="Doulbeau S."/>
            <person name="Elias M."/>
            <person name="Farnham G."/>
            <person name="Gachon C.M."/>
            <person name="Gschloessl B."/>
            <person name="Heesch S."/>
            <person name="Jabbari K."/>
            <person name="Jubin C."/>
            <person name="Kawai H."/>
            <person name="Kimura K."/>
            <person name="Kloareg B."/>
            <person name="Kupper F.C."/>
            <person name="Lang D."/>
            <person name="Le Bail A."/>
            <person name="Leblanc C."/>
            <person name="Lerouge P."/>
            <person name="Lohr M."/>
            <person name="Lopez P.J."/>
            <person name="Martens C."/>
            <person name="Maumus F."/>
            <person name="Michel G."/>
            <person name="Miranda-Saavedra D."/>
            <person name="Morales J."/>
            <person name="Moreau H."/>
            <person name="Motomura T."/>
            <person name="Nagasato C."/>
            <person name="Napoli C.A."/>
            <person name="Nelson D.R."/>
            <person name="Nyvall-Collen P."/>
            <person name="Peters A.F."/>
            <person name="Pommier C."/>
            <person name="Potin P."/>
            <person name="Poulain J."/>
            <person name="Quesneville H."/>
            <person name="Read B."/>
            <person name="Rensing S.A."/>
            <person name="Ritter A."/>
            <person name="Rousvoal S."/>
            <person name="Samanta M."/>
            <person name="Samson G."/>
            <person name="Schroeder D.C."/>
            <person name="Segurens B."/>
            <person name="Strittmatter M."/>
            <person name="Tonon T."/>
            <person name="Tregear J.W."/>
            <person name="Valentin K."/>
            <person name="von Dassow P."/>
            <person name="Yamagishi T."/>
            <person name="Van de Peer Y."/>
            <person name="Wincker P."/>
        </authorList>
    </citation>
    <scope>NUCLEOTIDE SEQUENCE [LARGE SCALE GENOMIC DNA]</scope>
    <source>
        <strain evidence="2">Ec32 / CCAP1310/4</strain>
    </source>
</reference>
<organism evidence="1 2">
    <name type="scientific">Ectocarpus siliculosus</name>
    <name type="common">Brown alga</name>
    <name type="synonym">Conferva siliculosa</name>
    <dbReference type="NCBI Taxonomy" id="2880"/>
    <lineage>
        <taxon>Eukaryota</taxon>
        <taxon>Sar</taxon>
        <taxon>Stramenopiles</taxon>
        <taxon>Ochrophyta</taxon>
        <taxon>PX clade</taxon>
        <taxon>Phaeophyceae</taxon>
        <taxon>Ectocarpales</taxon>
        <taxon>Ectocarpaceae</taxon>
        <taxon>Ectocarpus</taxon>
    </lineage>
</organism>
<dbReference type="Proteomes" id="UP000002630">
    <property type="component" value="Unassembled WGS sequence"/>
</dbReference>
<dbReference type="AlphaFoldDB" id="D7FWW7"/>
<protein>
    <submittedName>
        <fullName evidence="1">Uncharacterized protein</fullName>
    </submittedName>
</protein>
<dbReference type="InParanoid" id="D7FWW7"/>